<evidence type="ECO:0000313" key="6">
    <source>
        <dbReference type="Proteomes" id="UP000474104"/>
    </source>
</evidence>
<keyword evidence="3" id="KW-0804">Transcription</keyword>
<evidence type="ECO:0000256" key="1">
    <source>
        <dbReference type="ARBA" id="ARBA00023015"/>
    </source>
</evidence>
<evidence type="ECO:0000259" key="4">
    <source>
        <dbReference type="PROSITE" id="PS01124"/>
    </source>
</evidence>
<dbReference type="EMBL" id="VIRB01000061">
    <property type="protein sequence ID" value="NDO68920.1"/>
    <property type="molecule type" value="Genomic_DNA"/>
</dbReference>
<organism evidence="5 6">
    <name type="scientific">Schaedlerella arabinosiphila</name>
    <dbReference type="NCBI Taxonomy" id="2044587"/>
    <lineage>
        <taxon>Bacteria</taxon>
        <taxon>Bacillati</taxon>
        <taxon>Bacillota</taxon>
        <taxon>Clostridia</taxon>
        <taxon>Lachnospirales</taxon>
        <taxon>Lachnospiraceae</taxon>
        <taxon>Schaedlerella</taxon>
    </lineage>
</organism>
<keyword evidence="2" id="KW-0238">DNA-binding</keyword>
<dbReference type="Proteomes" id="UP000474104">
    <property type="component" value="Unassembled WGS sequence"/>
</dbReference>
<feature type="domain" description="HTH araC/xylS-type" evidence="4">
    <location>
        <begin position="8"/>
        <end position="106"/>
    </location>
</feature>
<evidence type="ECO:0000313" key="5">
    <source>
        <dbReference type="EMBL" id="NDO68920.1"/>
    </source>
</evidence>
<name>A0A9X5H6D2_9FIRM</name>
<dbReference type="SMART" id="SM00342">
    <property type="entry name" value="HTH_ARAC"/>
    <property type="match status" value="1"/>
</dbReference>
<dbReference type="GO" id="GO:0003700">
    <property type="term" value="F:DNA-binding transcription factor activity"/>
    <property type="evidence" value="ECO:0007669"/>
    <property type="project" value="InterPro"/>
</dbReference>
<dbReference type="InterPro" id="IPR018062">
    <property type="entry name" value="HTH_AraC-typ_CS"/>
</dbReference>
<dbReference type="AlphaFoldDB" id="A0A9X5H6D2"/>
<protein>
    <submittedName>
        <fullName evidence="5">AraC family transcriptional regulator</fullName>
    </submittedName>
</protein>
<evidence type="ECO:0000256" key="2">
    <source>
        <dbReference type="ARBA" id="ARBA00023125"/>
    </source>
</evidence>
<keyword evidence="1" id="KW-0805">Transcription regulation</keyword>
<dbReference type="PROSITE" id="PS00041">
    <property type="entry name" value="HTH_ARAC_FAMILY_1"/>
    <property type="match status" value="1"/>
</dbReference>
<dbReference type="Gene3D" id="3.20.80.10">
    <property type="entry name" value="Regulatory factor, effector binding domain"/>
    <property type="match status" value="1"/>
</dbReference>
<dbReference type="GO" id="GO:0043565">
    <property type="term" value="F:sequence-specific DNA binding"/>
    <property type="evidence" value="ECO:0007669"/>
    <property type="project" value="InterPro"/>
</dbReference>
<dbReference type="Pfam" id="PF12833">
    <property type="entry name" value="HTH_18"/>
    <property type="match status" value="1"/>
</dbReference>
<reference evidence="5 6" key="1">
    <citation type="submission" date="2019-07" db="EMBL/GenBank/DDBJ databases">
        <title>Draft genome sequences of 15 bacterial species constituting the stable defined intestinal microbiota of the GM15 gnotobiotic mouse model.</title>
        <authorList>
            <person name="Elie C."/>
            <person name="Mathieu A."/>
            <person name="Saliou A."/>
            <person name="Darnaud M."/>
            <person name="Leulier F."/>
            <person name="Tamellini A."/>
        </authorList>
    </citation>
    <scope>NUCLEOTIDE SEQUENCE [LARGE SCALE GENOMIC DNA]</scope>
    <source>
        <strain evidence="6">ASF 502</strain>
    </source>
</reference>
<dbReference type="Pfam" id="PF06445">
    <property type="entry name" value="GyrI-like"/>
    <property type="match status" value="1"/>
</dbReference>
<dbReference type="OrthoDB" id="9801123at2"/>
<dbReference type="SUPFAM" id="SSF46689">
    <property type="entry name" value="Homeodomain-like"/>
    <property type="match status" value="2"/>
</dbReference>
<dbReference type="InterPro" id="IPR009057">
    <property type="entry name" value="Homeodomain-like_sf"/>
</dbReference>
<dbReference type="PROSITE" id="PS01124">
    <property type="entry name" value="HTH_ARAC_FAMILY_2"/>
    <property type="match status" value="1"/>
</dbReference>
<dbReference type="PANTHER" id="PTHR47504">
    <property type="entry name" value="RIGHT ORIGIN-BINDING PROTEIN"/>
    <property type="match status" value="1"/>
</dbReference>
<comment type="caution">
    <text evidence="5">The sequence shown here is derived from an EMBL/GenBank/DDBJ whole genome shotgun (WGS) entry which is preliminary data.</text>
</comment>
<dbReference type="InterPro" id="IPR010499">
    <property type="entry name" value="AraC_E-bd"/>
</dbReference>
<accession>A0A9X5H6D2</accession>
<sequence>MEWIERLNKTLSYIEEHLTEEIRYDELARIACCSTYHFQRMFAYMAGVPLSEYIRRRRMSLAALDLQSGEEKIIDIGMKYGYSSPTAFNRAFQSVHGTAPSAARKEGTPVKSYPPISFKITVKGAEEMNYRIEEKAAFRIVGVSWPLDREMENNFRAVPQMWQKAAMDGMLEKITPLMNGQPMGVLGVSACNDQEEWKYFIAVSSSSEIDSSLEEYVVPACTWAIFSGTGTGISIQELEQRVVTEWLPTSGYEFANGPDIEVYLSPDPSNMQYEVWLPIRKIPPVRLDAL</sequence>
<dbReference type="SUPFAM" id="SSF55136">
    <property type="entry name" value="Probable bacterial effector-binding domain"/>
    <property type="match status" value="1"/>
</dbReference>
<dbReference type="PANTHER" id="PTHR47504:SF5">
    <property type="entry name" value="RIGHT ORIGIN-BINDING PROTEIN"/>
    <property type="match status" value="1"/>
</dbReference>
<gene>
    <name evidence="5" type="ORF">FMM80_09595</name>
</gene>
<dbReference type="InterPro" id="IPR029442">
    <property type="entry name" value="GyrI-like"/>
</dbReference>
<dbReference type="SMART" id="SM00871">
    <property type="entry name" value="AraC_E_bind"/>
    <property type="match status" value="1"/>
</dbReference>
<dbReference type="InterPro" id="IPR018060">
    <property type="entry name" value="HTH_AraC"/>
</dbReference>
<dbReference type="InterPro" id="IPR011256">
    <property type="entry name" value="Reg_factor_effector_dom_sf"/>
</dbReference>
<dbReference type="InterPro" id="IPR050959">
    <property type="entry name" value="MarA-like"/>
</dbReference>
<evidence type="ECO:0000256" key="3">
    <source>
        <dbReference type="ARBA" id="ARBA00023163"/>
    </source>
</evidence>
<dbReference type="RefSeq" id="WP_004072659.1">
    <property type="nucleotide sequence ID" value="NZ_CASCYM010000099.1"/>
</dbReference>
<proteinExistence type="predicted"/>
<dbReference type="Gene3D" id="1.10.10.60">
    <property type="entry name" value="Homeodomain-like"/>
    <property type="match status" value="2"/>
</dbReference>